<keyword evidence="4" id="KW-1015">Disulfide bond</keyword>
<dbReference type="PANTHER" id="PTHR33630">
    <property type="entry name" value="CUTINASE RV1984C-RELATED-RELATED"/>
    <property type="match status" value="1"/>
</dbReference>
<evidence type="ECO:0000313" key="6">
    <source>
        <dbReference type="EMBL" id="MFC7448334.1"/>
    </source>
</evidence>
<keyword evidence="5" id="KW-0732">Signal</keyword>
<dbReference type="Pfam" id="PF01083">
    <property type="entry name" value="Cutinase"/>
    <property type="match status" value="1"/>
</dbReference>
<gene>
    <name evidence="6" type="ORF">ACFQS9_10580</name>
</gene>
<sequence length="302" mass="30848">MSLKKTLALASAVAAATIGISAGVAQADSPGAGCPSLYVVSIPGTWETGPARQPTPGMLGAVTGALASPTIRTDYVTYAATAFPWETQVYAASKRQAVDNARGLLETMQRTCVNTRFGIVGYSQGADAAGDLAAEIGSGLSPVRPERVAGVGLLSDPRRAATDVLIGPPVPGFGSGGPRMGGFGAVGDRTVTFCAPGDLYCATERDDFVTRIAGVTVQNSDAGSVDELLKRPDAGALWNELLGAGGVPTLQGQLSDQANAQRRDELAAFYGSGAHQNYQGYAVDAAGSTPTAWLAGWLRAKA</sequence>
<dbReference type="Gene3D" id="3.40.50.1820">
    <property type="entry name" value="alpha/beta hydrolase"/>
    <property type="match status" value="1"/>
</dbReference>
<keyword evidence="7" id="KW-1185">Reference proteome</keyword>
<feature type="chain" id="PRO_5045378859" evidence="5">
    <location>
        <begin position="28"/>
        <end position="302"/>
    </location>
</feature>
<comment type="caution">
    <text evidence="6">The sequence shown here is derived from an EMBL/GenBank/DDBJ whole genome shotgun (WGS) entry which is preliminary data.</text>
</comment>
<evidence type="ECO:0000256" key="4">
    <source>
        <dbReference type="ARBA" id="ARBA00023157"/>
    </source>
</evidence>
<reference evidence="7" key="1">
    <citation type="journal article" date="2019" name="Int. J. Syst. Evol. Microbiol.">
        <title>The Global Catalogue of Microorganisms (GCM) 10K type strain sequencing project: providing services to taxonomists for standard genome sequencing and annotation.</title>
        <authorList>
            <consortium name="The Broad Institute Genomics Platform"/>
            <consortium name="The Broad Institute Genome Sequencing Center for Infectious Disease"/>
            <person name="Wu L."/>
            <person name="Ma J."/>
        </authorList>
    </citation>
    <scope>NUCLEOTIDE SEQUENCE [LARGE SCALE GENOMIC DNA]</scope>
    <source>
        <strain evidence="7">ICMP 19430</strain>
    </source>
</reference>
<dbReference type="Proteomes" id="UP001596484">
    <property type="component" value="Unassembled WGS sequence"/>
</dbReference>
<keyword evidence="2" id="KW-0719">Serine esterase</keyword>
<evidence type="ECO:0000256" key="2">
    <source>
        <dbReference type="ARBA" id="ARBA00022487"/>
    </source>
</evidence>
<evidence type="ECO:0000313" key="7">
    <source>
        <dbReference type="Proteomes" id="UP001596484"/>
    </source>
</evidence>
<dbReference type="EMBL" id="JBHTCS010000012">
    <property type="protein sequence ID" value="MFC7448334.1"/>
    <property type="molecule type" value="Genomic_DNA"/>
</dbReference>
<evidence type="ECO:0000256" key="3">
    <source>
        <dbReference type="ARBA" id="ARBA00022801"/>
    </source>
</evidence>
<dbReference type="InterPro" id="IPR000675">
    <property type="entry name" value="Cutinase/axe"/>
</dbReference>
<keyword evidence="3" id="KW-0378">Hydrolase</keyword>
<accession>A0ABW2RY09</accession>
<dbReference type="InterPro" id="IPR029058">
    <property type="entry name" value="AB_hydrolase_fold"/>
</dbReference>
<protein>
    <submittedName>
        <fullName evidence="6">Cutinase family protein</fullName>
    </submittedName>
</protein>
<dbReference type="SUPFAM" id="SSF53474">
    <property type="entry name" value="alpha/beta-Hydrolases"/>
    <property type="match status" value="1"/>
</dbReference>
<name>A0ABW2RY09_9NOCA</name>
<proteinExistence type="inferred from homology"/>
<evidence type="ECO:0000256" key="5">
    <source>
        <dbReference type="SAM" id="SignalP"/>
    </source>
</evidence>
<feature type="signal peptide" evidence="5">
    <location>
        <begin position="1"/>
        <end position="27"/>
    </location>
</feature>
<dbReference type="SMART" id="SM01110">
    <property type="entry name" value="Cutinase"/>
    <property type="match status" value="1"/>
</dbReference>
<dbReference type="PANTHER" id="PTHR33630:SF9">
    <property type="entry name" value="CUTINASE 4"/>
    <property type="match status" value="1"/>
</dbReference>
<organism evidence="6 7">
    <name type="scientific">Rhodococcus daqingensis</name>
    <dbReference type="NCBI Taxonomy" id="2479363"/>
    <lineage>
        <taxon>Bacteria</taxon>
        <taxon>Bacillati</taxon>
        <taxon>Actinomycetota</taxon>
        <taxon>Actinomycetes</taxon>
        <taxon>Mycobacteriales</taxon>
        <taxon>Nocardiaceae</taxon>
        <taxon>Rhodococcus</taxon>
    </lineage>
</organism>
<comment type="similarity">
    <text evidence="1">Belongs to the cutinase family.</text>
</comment>
<dbReference type="RefSeq" id="WP_378404287.1">
    <property type="nucleotide sequence ID" value="NZ_JBHTCS010000012.1"/>
</dbReference>
<evidence type="ECO:0000256" key="1">
    <source>
        <dbReference type="ARBA" id="ARBA00007534"/>
    </source>
</evidence>